<evidence type="ECO:0000256" key="6">
    <source>
        <dbReference type="ARBA" id="ARBA00022692"/>
    </source>
</evidence>
<evidence type="ECO:0000313" key="23">
    <source>
        <dbReference type="Ensembl" id="ENSDCDP00010021294.1"/>
    </source>
</evidence>
<dbReference type="PROSITE" id="PS00232">
    <property type="entry name" value="CADHERIN_1"/>
    <property type="match status" value="1"/>
</dbReference>
<dbReference type="PRINTS" id="PR00205">
    <property type="entry name" value="CADHERIN"/>
</dbReference>
<gene>
    <name evidence="23" type="primary">CDH15</name>
</gene>
<keyword evidence="6 17" id="KW-0812">Transmembrane</keyword>
<evidence type="ECO:0000256" key="15">
    <source>
        <dbReference type="ARBA" id="ARBA00023180"/>
    </source>
</evidence>
<keyword evidence="7" id="KW-0479">Metal-binding</keyword>
<comment type="function">
    <text evidence="18">Cadherins are calcium-dependent cell adhesion proteins.</text>
</comment>
<dbReference type="AlphaFoldDB" id="A0AAY4BK27"/>
<dbReference type="GO" id="GO:0001841">
    <property type="term" value="P:neural tube formation"/>
    <property type="evidence" value="ECO:0007669"/>
    <property type="project" value="UniProtKB-ARBA"/>
</dbReference>
<keyword evidence="8 21" id="KW-0732">Signal</keyword>
<dbReference type="PROSITE" id="PS50268">
    <property type="entry name" value="CADHERIN_2"/>
    <property type="match status" value="5"/>
</dbReference>
<dbReference type="FunFam" id="2.60.40.60:FF:000019">
    <property type="entry name" value="Cadherin 2"/>
    <property type="match status" value="1"/>
</dbReference>
<reference evidence="23" key="2">
    <citation type="submission" date="2025-08" db="UniProtKB">
        <authorList>
            <consortium name="Ensembl"/>
        </authorList>
    </citation>
    <scope>IDENTIFICATION</scope>
</reference>
<evidence type="ECO:0000256" key="13">
    <source>
        <dbReference type="ARBA" id="ARBA00022989"/>
    </source>
</evidence>
<dbReference type="SUPFAM" id="SSF49313">
    <property type="entry name" value="Cadherin-like"/>
    <property type="match status" value="5"/>
</dbReference>
<reference evidence="23 24" key="1">
    <citation type="submission" date="2020-06" db="EMBL/GenBank/DDBJ databases">
        <authorList>
            <consortium name="Wellcome Sanger Institute Data Sharing"/>
        </authorList>
    </citation>
    <scope>NUCLEOTIDE SEQUENCE [LARGE SCALE GENOMIC DNA]</scope>
</reference>
<dbReference type="PANTHER" id="PTHR24027">
    <property type="entry name" value="CADHERIN-23"/>
    <property type="match status" value="1"/>
</dbReference>
<dbReference type="FunFam" id="4.10.900.10:FF:000001">
    <property type="entry name" value="Cadherin 2"/>
    <property type="match status" value="1"/>
</dbReference>
<evidence type="ECO:0000256" key="12">
    <source>
        <dbReference type="ARBA" id="ARBA00022949"/>
    </source>
</evidence>
<dbReference type="GO" id="GO:0008013">
    <property type="term" value="F:beta-catenin binding"/>
    <property type="evidence" value="ECO:0007669"/>
    <property type="project" value="TreeGrafter"/>
</dbReference>
<feature type="domain" description="Cadherin" evidence="22">
    <location>
        <begin position="392"/>
        <end position="496"/>
    </location>
</feature>
<dbReference type="GO" id="GO:0044331">
    <property type="term" value="P:cell-cell adhesion mediated by cadherin"/>
    <property type="evidence" value="ECO:0007669"/>
    <property type="project" value="TreeGrafter"/>
</dbReference>
<evidence type="ECO:0000256" key="7">
    <source>
        <dbReference type="ARBA" id="ARBA00022723"/>
    </source>
</evidence>
<dbReference type="CDD" id="cd11304">
    <property type="entry name" value="Cadherin_repeat"/>
    <property type="match status" value="4"/>
</dbReference>
<dbReference type="GO" id="GO:0005737">
    <property type="term" value="C:cytoplasm"/>
    <property type="evidence" value="ECO:0007669"/>
    <property type="project" value="UniProtKB-SubCell"/>
</dbReference>
<dbReference type="GO" id="GO:0060027">
    <property type="term" value="P:convergent extension involved in gastrulation"/>
    <property type="evidence" value="ECO:0007669"/>
    <property type="project" value="UniProtKB-ARBA"/>
</dbReference>
<dbReference type="GO" id="GO:0007043">
    <property type="term" value="P:cell-cell junction assembly"/>
    <property type="evidence" value="ECO:0007669"/>
    <property type="project" value="TreeGrafter"/>
</dbReference>
<evidence type="ECO:0000256" key="17">
    <source>
        <dbReference type="RuleBase" id="RU003318"/>
    </source>
</evidence>
<dbReference type="InterPro" id="IPR002126">
    <property type="entry name" value="Cadherin-like_dom"/>
</dbReference>
<dbReference type="GO" id="GO:0034332">
    <property type="term" value="P:adherens junction organization"/>
    <property type="evidence" value="ECO:0007669"/>
    <property type="project" value="UniProtKB-ARBA"/>
</dbReference>
<dbReference type="GO" id="GO:0005912">
    <property type="term" value="C:adherens junction"/>
    <property type="evidence" value="ECO:0007669"/>
    <property type="project" value="UniProtKB-SubCell"/>
</dbReference>
<feature type="chain" id="PRO_5044308224" description="Cadherin domain-containing protein" evidence="21">
    <location>
        <begin position="25"/>
        <end position="805"/>
    </location>
</feature>
<feature type="domain" description="Cadherin" evidence="22">
    <location>
        <begin position="514"/>
        <end position="603"/>
    </location>
</feature>
<feature type="domain" description="Cadherin" evidence="22">
    <location>
        <begin position="163"/>
        <end position="276"/>
    </location>
</feature>
<dbReference type="RefSeq" id="XP_028812628.1">
    <property type="nucleotide sequence ID" value="XM_028956795.1"/>
</dbReference>
<evidence type="ECO:0000256" key="16">
    <source>
        <dbReference type="PROSITE-ProRule" id="PRU00043"/>
    </source>
</evidence>
<evidence type="ECO:0000256" key="11">
    <source>
        <dbReference type="ARBA" id="ARBA00022889"/>
    </source>
</evidence>
<proteinExistence type="predicted"/>
<keyword evidence="15" id="KW-0325">Glycoprotein</keyword>
<dbReference type="Gene3D" id="2.60.40.60">
    <property type="entry name" value="Cadherins"/>
    <property type="match status" value="5"/>
</dbReference>
<reference evidence="23" key="3">
    <citation type="submission" date="2025-09" db="UniProtKB">
        <authorList>
            <consortium name="Ensembl"/>
        </authorList>
    </citation>
    <scope>IDENTIFICATION</scope>
</reference>
<dbReference type="GO" id="GO:0016339">
    <property type="term" value="P:calcium-dependent cell-cell adhesion via plasma membrane cell adhesion molecules"/>
    <property type="evidence" value="ECO:0007669"/>
    <property type="project" value="TreeGrafter"/>
</dbReference>
<keyword evidence="9" id="KW-0677">Repeat</keyword>
<evidence type="ECO:0000256" key="21">
    <source>
        <dbReference type="SAM" id="SignalP"/>
    </source>
</evidence>
<evidence type="ECO:0000256" key="9">
    <source>
        <dbReference type="ARBA" id="ARBA00022737"/>
    </source>
</evidence>
<dbReference type="PANTHER" id="PTHR24027:SF300">
    <property type="entry name" value="CADHERIN-15"/>
    <property type="match status" value="1"/>
</dbReference>
<evidence type="ECO:0000256" key="2">
    <source>
        <dbReference type="ARBA" id="ARBA00004496"/>
    </source>
</evidence>
<keyword evidence="11 17" id="KW-0130">Cell adhesion</keyword>
<evidence type="ECO:0000256" key="20">
    <source>
        <dbReference type="SAM" id="Phobius"/>
    </source>
</evidence>
<dbReference type="GO" id="GO:0007398">
    <property type="term" value="P:ectoderm development"/>
    <property type="evidence" value="ECO:0007669"/>
    <property type="project" value="UniProtKB-ARBA"/>
</dbReference>
<dbReference type="Pfam" id="PF01049">
    <property type="entry name" value="CADH_Y-type_LIR"/>
    <property type="match status" value="1"/>
</dbReference>
<dbReference type="Pfam" id="PF00028">
    <property type="entry name" value="Cadherin"/>
    <property type="match status" value="4"/>
</dbReference>
<evidence type="ECO:0000256" key="8">
    <source>
        <dbReference type="ARBA" id="ARBA00022729"/>
    </source>
</evidence>
<dbReference type="GO" id="GO:0042074">
    <property type="term" value="P:cell migration involved in gastrulation"/>
    <property type="evidence" value="ECO:0007669"/>
    <property type="project" value="UniProtKB-ARBA"/>
</dbReference>
<keyword evidence="14 20" id="KW-0472">Membrane</keyword>
<dbReference type="GO" id="GO:0030010">
    <property type="term" value="P:establishment of cell polarity"/>
    <property type="evidence" value="ECO:0007669"/>
    <property type="project" value="UniProtKB-ARBA"/>
</dbReference>
<evidence type="ECO:0000313" key="24">
    <source>
        <dbReference type="Proteomes" id="UP000694580"/>
    </source>
</evidence>
<evidence type="ECO:0000256" key="5">
    <source>
        <dbReference type="ARBA" id="ARBA00022490"/>
    </source>
</evidence>
<dbReference type="GO" id="GO:0000902">
    <property type="term" value="P:cell morphogenesis"/>
    <property type="evidence" value="ECO:0007669"/>
    <property type="project" value="TreeGrafter"/>
</dbReference>
<dbReference type="GeneID" id="114766160"/>
<dbReference type="GeneTree" id="ENSGT00940000160118"/>
<feature type="domain" description="Cadherin" evidence="22">
    <location>
        <begin position="277"/>
        <end position="391"/>
    </location>
</feature>
<keyword evidence="4" id="KW-1003">Cell membrane</keyword>
<dbReference type="FunFam" id="2.60.40.60:FF:000011">
    <property type="entry name" value="Cadherin 1"/>
    <property type="match status" value="1"/>
</dbReference>
<dbReference type="InterPro" id="IPR000233">
    <property type="entry name" value="Cadherin_Y-type_LIR"/>
</dbReference>
<dbReference type="GO" id="GO:0001764">
    <property type="term" value="P:neuron migration"/>
    <property type="evidence" value="ECO:0007669"/>
    <property type="project" value="UniProtKB-ARBA"/>
</dbReference>
<keyword evidence="12" id="KW-0965">Cell junction</keyword>
<evidence type="ECO:0000256" key="3">
    <source>
        <dbReference type="ARBA" id="ARBA00004536"/>
    </source>
</evidence>
<dbReference type="InterPro" id="IPR039808">
    <property type="entry name" value="Cadherin"/>
</dbReference>
<keyword evidence="10 16" id="KW-0106">Calcium</keyword>
<dbReference type="InterPro" id="IPR015919">
    <property type="entry name" value="Cadherin-like_sf"/>
</dbReference>
<evidence type="ECO:0000256" key="4">
    <source>
        <dbReference type="ARBA" id="ARBA00022475"/>
    </source>
</evidence>
<dbReference type="Ensembl" id="ENSDCDT00010023369.1">
    <property type="protein sequence ID" value="ENSDCDP00010021294.1"/>
    <property type="gene ID" value="ENSDCDG00010010395.1"/>
</dbReference>
<keyword evidence="13 20" id="KW-1133">Transmembrane helix</keyword>
<dbReference type="GO" id="GO:0016342">
    <property type="term" value="C:catenin complex"/>
    <property type="evidence" value="ECO:0007669"/>
    <property type="project" value="TreeGrafter"/>
</dbReference>
<dbReference type="Proteomes" id="UP000694580">
    <property type="component" value="Chromosome 16"/>
</dbReference>
<organism evidence="23 24">
    <name type="scientific">Denticeps clupeoides</name>
    <name type="common">denticle herring</name>
    <dbReference type="NCBI Taxonomy" id="299321"/>
    <lineage>
        <taxon>Eukaryota</taxon>
        <taxon>Metazoa</taxon>
        <taxon>Chordata</taxon>
        <taxon>Craniata</taxon>
        <taxon>Vertebrata</taxon>
        <taxon>Euteleostomi</taxon>
        <taxon>Actinopterygii</taxon>
        <taxon>Neopterygii</taxon>
        <taxon>Teleostei</taxon>
        <taxon>Clupei</taxon>
        <taxon>Clupeiformes</taxon>
        <taxon>Denticipitoidei</taxon>
        <taxon>Denticipitidae</taxon>
        <taxon>Denticeps</taxon>
    </lineage>
</organism>
<dbReference type="GO" id="GO:0005509">
    <property type="term" value="F:calcium ion binding"/>
    <property type="evidence" value="ECO:0007669"/>
    <property type="project" value="UniProtKB-UniRule"/>
</dbReference>
<dbReference type="SMART" id="SM00112">
    <property type="entry name" value="CA"/>
    <property type="match status" value="4"/>
</dbReference>
<evidence type="ECO:0000256" key="18">
    <source>
        <dbReference type="RuleBase" id="RU004357"/>
    </source>
</evidence>
<keyword evidence="5" id="KW-0963">Cytoplasm</keyword>
<evidence type="ECO:0000256" key="10">
    <source>
        <dbReference type="ARBA" id="ARBA00022837"/>
    </source>
</evidence>
<feature type="transmembrane region" description="Helical" evidence="20">
    <location>
        <begin position="609"/>
        <end position="634"/>
    </location>
</feature>
<keyword evidence="24" id="KW-1185">Reference proteome</keyword>
<dbReference type="Gene3D" id="4.10.900.10">
    <property type="entry name" value="TCF3-CBD (Catenin binding domain)"/>
    <property type="match status" value="1"/>
</dbReference>
<name>A0AAY4BK27_9TELE</name>
<dbReference type="FunFam" id="2.60.40.60:FF:000095">
    <property type="entry name" value="Cadherin 13"/>
    <property type="match status" value="1"/>
</dbReference>
<protein>
    <recommendedName>
        <fullName evidence="22">Cadherin domain-containing protein</fullName>
    </recommendedName>
</protein>
<dbReference type="GO" id="GO:0007498">
    <property type="term" value="P:mesoderm development"/>
    <property type="evidence" value="ECO:0007669"/>
    <property type="project" value="UniProtKB-ARBA"/>
</dbReference>
<dbReference type="GO" id="GO:0007156">
    <property type="term" value="P:homophilic cell adhesion via plasma membrane adhesion molecules"/>
    <property type="evidence" value="ECO:0007669"/>
    <property type="project" value="InterPro"/>
</dbReference>
<sequence length="805" mass="88690">MTMALKLLLKLCCTLATLLCQVWSSSPSDLDPAILYPWQQAKGGTGVSVLSRVKRDWIIPPIRVSENSKIIPENLVQIKSDKVFSGEVIYKLDGPGVNQEPKDFFEIDEKTGWIKSKKPLDRETHNSFKLKAFALSPSGQRLENPTTIEIYVLDQNDNRPVFTQPEFFASVPEFAPPGTSVMRVTATDADDIATENAALSFSIISQQSFPKNSINQTVFGIRDKTGEIYTLMGMDRKVVQKFRLTLQVADMSGIGLASVGYATIEITDINNHGPRFNRSTYTFNVKENTHMSEVGRVDTMDGDEPGGRNWKVEYTIAHGDPGRHFAIISDPVSNQGILSVIKPLDFENQAEHQLILTVANVAPLHNISPDAPTSSATVQVVVMNENEAPQFYKDPLKLNVPESVEPGTILATNIAHDPDNSKLRFEISYDPEKWLSINQDTGEITTRKVLNIRSPSVRKNIYHATIKVSDADAPESSTSGNLEIFLLEMNDHAPQLFPLRGTMCSDHEPMGLLLSAMDEDMSPHAAPFHFGMPVDEANWTLSQINETHAVLKPLMNLNYGQFSIPVSVSDSGNPSMTFSGHVNVTVCPCNSNGECAATSAAIFGTRVGFSFLATIIIVVSVVILVLLLLLAVTMRVCSRHYMKKGVGLLVGVSDDDIRDNVLNYDEQGGGEQDENAFNINLLRNPSDNAMPPSPFMPPGSSVHRGKQPLRRDAPHNLPSPSYPRRHPTEHTDIEDFINDGLDVADHDPNVPPYDTALIYDYEGDGSLAGSLSSIASGSSDGDQDYDYLNDWGPRFKKLANMYDPR</sequence>
<evidence type="ECO:0000256" key="19">
    <source>
        <dbReference type="SAM" id="MobiDB-lite"/>
    </source>
</evidence>
<evidence type="ECO:0000259" key="22">
    <source>
        <dbReference type="PROSITE" id="PS50268"/>
    </source>
</evidence>
<dbReference type="InterPro" id="IPR020894">
    <property type="entry name" value="Cadherin_CS"/>
</dbReference>
<accession>A0AAY4BK27</accession>
<comment type="subcellular location">
    <subcellularLocation>
        <location evidence="3">Cell junction</location>
        <location evidence="3">Adherens junction</location>
    </subcellularLocation>
    <subcellularLocation>
        <location evidence="1 17">Cell membrane</location>
        <topology evidence="1 17">Single-pass type I membrane protein</topology>
    </subcellularLocation>
    <subcellularLocation>
        <location evidence="2">Cytoplasm</location>
    </subcellularLocation>
</comment>
<feature type="region of interest" description="Disordered" evidence="19">
    <location>
        <begin position="687"/>
        <end position="729"/>
    </location>
</feature>
<feature type="domain" description="Cadherin" evidence="22">
    <location>
        <begin position="56"/>
        <end position="162"/>
    </location>
</feature>
<dbReference type="FunFam" id="2.60.40.60:FF:000022">
    <property type="entry name" value="Cadherin 2"/>
    <property type="match status" value="1"/>
</dbReference>
<dbReference type="InterPro" id="IPR027397">
    <property type="entry name" value="Catenin-bd_sf"/>
</dbReference>
<evidence type="ECO:0000256" key="1">
    <source>
        <dbReference type="ARBA" id="ARBA00004251"/>
    </source>
</evidence>
<dbReference type="GO" id="GO:0045296">
    <property type="term" value="F:cadherin binding"/>
    <property type="evidence" value="ECO:0007669"/>
    <property type="project" value="TreeGrafter"/>
</dbReference>
<feature type="signal peptide" evidence="21">
    <location>
        <begin position="1"/>
        <end position="24"/>
    </location>
</feature>
<evidence type="ECO:0000256" key="14">
    <source>
        <dbReference type="ARBA" id="ARBA00023136"/>
    </source>
</evidence>